<dbReference type="PANTHER" id="PTHR46300">
    <property type="entry name" value="P450, PUTATIVE (EUROFUNG)-RELATED-RELATED"/>
    <property type="match status" value="1"/>
</dbReference>
<reference evidence="12 13" key="1">
    <citation type="journal article" date="2013" name="J. Biotechnol.">
        <title>Establishment and interpretation of the genome sequence of the phytopathogenic fungus Rhizoctonia solani AG1-IB isolate 7/3/14.</title>
        <authorList>
            <person name="Wibberg D.W."/>
            <person name="Jelonek L.J."/>
            <person name="Rupp O.R."/>
            <person name="Hennig M.H."/>
            <person name="Eikmeyer F.E."/>
            <person name="Goesmann A.G."/>
            <person name="Hartmann A.H."/>
            <person name="Borriss R.B."/>
            <person name="Grosch R.G."/>
            <person name="Puehler A.P."/>
            <person name="Schlueter A.S."/>
        </authorList>
    </citation>
    <scope>NUCLEOTIDE SEQUENCE [LARGE SCALE GENOMIC DNA]</scope>
    <source>
        <strain evidence="13">AG1-IB / isolate 7/3/14</strain>
    </source>
</reference>
<evidence type="ECO:0000256" key="5">
    <source>
        <dbReference type="ARBA" id="ARBA00022723"/>
    </source>
</evidence>
<protein>
    <submittedName>
        <fullName evidence="12">O-methylsterigmatocystin oxidoreductase Short=OMST oxidoreductase</fullName>
        <ecNumber evidence="12">1.14.-.-</ecNumber>
    </submittedName>
</protein>
<dbReference type="HOGENOM" id="CLU_281207_0_0_1"/>
<dbReference type="Proteomes" id="UP000012065">
    <property type="component" value="Unassembled WGS sequence"/>
</dbReference>
<dbReference type="CDD" id="cd11065">
    <property type="entry name" value="CYP64-like"/>
    <property type="match status" value="1"/>
</dbReference>
<sequence length="1115" mass="123699">MMGQTIIVLNSAKAADEILVRRAAIYSDRPQLQMVRSERLTGWGNNTAFLPYGERWRKQRRMSHEVLHKKASEAFWPTMTKQSRRILQRLLDHPEEYEEGFKCMAAYTLLSSAYGYEALSSNDELVEIVDAANAGLCHSALPGNFFVNVVPWLQHVPSWLPGAGWKRQAHRWREEKERMLHIPFNWTRQQMAAGTAAPSMLRNLLSDLVSKPKESLDIEEEEDRIKWTTGTMFSAGSDTAMLQVFVLAMTLHPEVQRKAQKELDSVLGENRLPEFQDRSELPYIDYIIKEVSIPHKCIKDDSYKGYHIPNGAMIIGNVWAMSNDPEVYLQPNVFNPDRFSDPLVPNPPLFGFGRRSCPGMHFAEALLFATISTMLVTFDIRPVCDSSGNPVLPSAEMGPNMLVTHPVPFDCQITVRSEKHERLLREWHSNQSVPPSPARPTPSGSVAASTPSKQTRTTAQETQTHDYLAESSDTEAAPSRGTIPLIMPRNAASSSISIAPGISRIQSRPFNPPRTTEPQSSASASEISRPSNAPIATIIPAANETDKDIASTSRHLTTALVPERASNAQSLSSERLHIAEDNSSLLTPPPTQLPIPPRISENGNAALVQPGPSRITNSDGMRMPLTQASTIDFPVDPSILEFTNLTQEDELPAPSAMAQIIVEPLQGFSSALATGIGQLLPPPLPVEPEPPANEESGVNVVGSTTSGKSKRGRQTSAKEPQTRKRRRTKNVEAKSQEEFAEGQEDTVEADQSESKPRRRRSSQRKGRKPVTMEEKIEALEQEATRAAQAEDTDPLDPTTATMASLCDSDIPNGRLSSKYLEKGIAYVKHVEERRQRIMERTAERLKKLRQSGLDADQPQPTVKKPEPTPVPVPPGAEVDEDENPVAGPSVPRELGASLSPSPEREPGPPQETFVESAAAPQIRFVNGEMILDEDSQFYDRAGATVQDEDSMVVVDEADSTRFSNSNSFMKKVGSRGSRWTADETELFYWCLSAFGEDYENIARYLGRTPLQCKNKTKSEDRRGNEKRITLAIKTRIPLDLEEFGRITGRDFSGPPPEIRAPVVPRAENEEQEPVPSSVKARALSTTPRKNRKAGSSHAEEEIMTLEEYERDGKDD</sequence>
<dbReference type="Pfam" id="PF15963">
    <property type="entry name" value="Myb_DNA-bind_7"/>
    <property type="match status" value="1"/>
</dbReference>
<evidence type="ECO:0000313" key="12">
    <source>
        <dbReference type="EMBL" id="CCO36693.1"/>
    </source>
</evidence>
<feature type="region of interest" description="Disordered" evidence="10">
    <location>
        <begin position="498"/>
        <end position="533"/>
    </location>
</feature>
<dbReference type="AlphaFoldDB" id="M5C9K8"/>
<organism evidence="12 13">
    <name type="scientific">Thanatephorus cucumeris (strain AG1-IB / isolate 7/3/14)</name>
    <name type="common">Lettuce bottom rot fungus</name>
    <name type="synonym">Rhizoctonia solani</name>
    <dbReference type="NCBI Taxonomy" id="1108050"/>
    <lineage>
        <taxon>Eukaryota</taxon>
        <taxon>Fungi</taxon>
        <taxon>Dikarya</taxon>
        <taxon>Basidiomycota</taxon>
        <taxon>Agaricomycotina</taxon>
        <taxon>Agaricomycetes</taxon>
        <taxon>Cantharellales</taxon>
        <taxon>Ceratobasidiaceae</taxon>
        <taxon>Rhizoctonia</taxon>
        <taxon>Rhizoctonia solani AG-1</taxon>
    </lineage>
</organism>
<dbReference type="Gene3D" id="1.10.10.60">
    <property type="entry name" value="Homeodomain-like"/>
    <property type="match status" value="1"/>
</dbReference>
<dbReference type="EMBL" id="CAOJ01016314">
    <property type="protein sequence ID" value="CCO36693.1"/>
    <property type="molecule type" value="Genomic_DNA"/>
</dbReference>
<dbReference type="InterPro" id="IPR050364">
    <property type="entry name" value="Cytochrome_P450_fung"/>
</dbReference>
<evidence type="ECO:0000256" key="2">
    <source>
        <dbReference type="ARBA" id="ARBA00005179"/>
    </source>
</evidence>
<dbReference type="PROSITE" id="PS51293">
    <property type="entry name" value="SANT"/>
    <property type="match status" value="1"/>
</dbReference>
<evidence type="ECO:0000256" key="3">
    <source>
        <dbReference type="ARBA" id="ARBA00010617"/>
    </source>
</evidence>
<dbReference type="SUPFAM" id="SSF46689">
    <property type="entry name" value="Homeodomain-like"/>
    <property type="match status" value="1"/>
</dbReference>
<gene>
    <name evidence="12" type="ORF">BN14_10836</name>
</gene>
<dbReference type="SUPFAM" id="SSF48264">
    <property type="entry name" value="Cytochrome P450"/>
    <property type="match status" value="1"/>
</dbReference>
<proteinExistence type="inferred from homology"/>
<dbReference type="InterPro" id="IPR009057">
    <property type="entry name" value="Homeodomain-like_sf"/>
</dbReference>
<evidence type="ECO:0000259" key="11">
    <source>
        <dbReference type="PROSITE" id="PS51293"/>
    </source>
</evidence>
<evidence type="ECO:0000256" key="8">
    <source>
        <dbReference type="ARBA" id="ARBA00023033"/>
    </source>
</evidence>
<dbReference type="CDD" id="cd00167">
    <property type="entry name" value="SANT"/>
    <property type="match status" value="1"/>
</dbReference>
<evidence type="ECO:0000256" key="1">
    <source>
        <dbReference type="ARBA" id="ARBA00001971"/>
    </source>
</evidence>
<dbReference type="InterPro" id="IPR039467">
    <property type="entry name" value="TFIIIB_B''_Myb"/>
</dbReference>
<evidence type="ECO:0000256" key="6">
    <source>
        <dbReference type="ARBA" id="ARBA00023002"/>
    </source>
</evidence>
<evidence type="ECO:0000256" key="9">
    <source>
        <dbReference type="PIRSR" id="PIRSR602401-1"/>
    </source>
</evidence>
<feature type="domain" description="SANT" evidence="11">
    <location>
        <begin position="974"/>
        <end position="1024"/>
    </location>
</feature>
<dbReference type="Gene3D" id="1.10.630.10">
    <property type="entry name" value="Cytochrome P450"/>
    <property type="match status" value="1"/>
</dbReference>
<evidence type="ECO:0000256" key="10">
    <source>
        <dbReference type="SAM" id="MobiDB-lite"/>
    </source>
</evidence>
<keyword evidence="6 12" id="KW-0560">Oxidoreductase</keyword>
<feature type="region of interest" description="Disordered" evidence="10">
    <location>
        <begin position="1047"/>
        <end position="1115"/>
    </location>
</feature>
<feature type="compositionally biased region" description="Low complexity" evidence="10">
    <location>
        <begin position="517"/>
        <end position="533"/>
    </location>
</feature>
<keyword evidence="8" id="KW-0503">Monooxygenase</keyword>
<name>M5C9K8_THACB</name>
<dbReference type="PROSITE" id="PS00086">
    <property type="entry name" value="CYTOCHROME_P450"/>
    <property type="match status" value="1"/>
</dbReference>
<accession>M5C9K8</accession>
<dbReference type="InterPro" id="IPR017884">
    <property type="entry name" value="SANT_dom"/>
</dbReference>
<comment type="pathway">
    <text evidence="2">Secondary metabolite biosynthesis.</text>
</comment>
<dbReference type="SMART" id="SM00717">
    <property type="entry name" value="SANT"/>
    <property type="match status" value="1"/>
</dbReference>
<feature type="compositionally biased region" description="Basic residues" evidence="10">
    <location>
        <begin position="756"/>
        <end position="768"/>
    </location>
</feature>
<evidence type="ECO:0000313" key="13">
    <source>
        <dbReference type="Proteomes" id="UP000012065"/>
    </source>
</evidence>
<feature type="region of interest" description="Disordered" evidence="10">
    <location>
        <begin position="428"/>
        <end position="483"/>
    </location>
</feature>
<feature type="compositionally biased region" description="Acidic residues" evidence="10">
    <location>
        <begin position="738"/>
        <end position="751"/>
    </location>
</feature>
<dbReference type="InterPro" id="IPR001005">
    <property type="entry name" value="SANT/Myb"/>
</dbReference>
<comment type="cofactor">
    <cofactor evidence="1 9">
        <name>heme</name>
        <dbReference type="ChEBI" id="CHEBI:30413"/>
    </cofactor>
</comment>
<feature type="binding site" description="axial binding residue" evidence="9">
    <location>
        <position position="357"/>
    </location>
    <ligand>
        <name>heme</name>
        <dbReference type="ChEBI" id="CHEBI:30413"/>
    </ligand>
    <ligandPart>
        <name>Fe</name>
        <dbReference type="ChEBI" id="CHEBI:18248"/>
    </ligandPart>
</feature>
<dbReference type="PRINTS" id="PR00463">
    <property type="entry name" value="EP450I"/>
</dbReference>
<dbReference type="InterPro" id="IPR017972">
    <property type="entry name" value="Cyt_P450_CS"/>
</dbReference>
<keyword evidence="5 9" id="KW-0479">Metal-binding</keyword>
<dbReference type="InterPro" id="IPR002401">
    <property type="entry name" value="Cyt_P450_E_grp-I"/>
</dbReference>
<feature type="compositionally biased region" description="Polar residues" evidence="10">
    <location>
        <begin position="442"/>
        <end position="462"/>
    </location>
</feature>
<dbReference type="InterPro" id="IPR036396">
    <property type="entry name" value="Cyt_P450_sf"/>
</dbReference>
<dbReference type="PANTHER" id="PTHR46300:SF7">
    <property type="entry name" value="P450, PUTATIVE (EUROFUNG)-RELATED"/>
    <property type="match status" value="1"/>
</dbReference>
<dbReference type="GO" id="GO:0016705">
    <property type="term" value="F:oxidoreductase activity, acting on paired donors, with incorporation or reduction of molecular oxygen"/>
    <property type="evidence" value="ECO:0007669"/>
    <property type="project" value="InterPro"/>
</dbReference>
<dbReference type="GO" id="GO:0020037">
    <property type="term" value="F:heme binding"/>
    <property type="evidence" value="ECO:0007669"/>
    <property type="project" value="InterPro"/>
</dbReference>
<feature type="region of interest" description="Disordered" evidence="10">
    <location>
        <begin position="847"/>
        <end position="914"/>
    </location>
</feature>
<dbReference type="EC" id="1.14.-.-" evidence="12"/>
<dbReference type="InterPro" id="IPR001128">
    <property type="entry name" value="Cyt_P450"/>
</dbReference>
<comment type="similarity">
    <text evidence="3">Belongs to the cytochrome P450 family.</text>
</comment>
<keyword evidence="4 9" id="KW-0349">Heme</keyword>
<feature type="region of interest" description="Disordered" evidence="10">
    <location>
        <begin position="681"/>
        <end position="815"/>
    </location>
</feature>
<evidence type="ECO:0000256" key="4">
    <source>
        <dbReference type="ARBA" id="ARBA00022617"/>
    </source>
</evidence>
<dbReference type="Pfam" id="PF00067">
    <property type="entry name" value="p450"/>
    <property type="match status" value="1"/>
</dbReference>
<feature type="compositionally biased region" description="Polar residues" evidence="10">
    <location>
        <begin position="504"/>
        <end position="516"/>
    </location>
</feature>
<evidence type="ECO:0000256" key="7">
    <source>
        <dbReference type="ARBA" id="ARBA00023004"/>
    </source>
</evidence>
<dbReference type="GO" id="GO:0005506">
    <property type="term" value="F:iron ion binding"/>
    <property type="evidence" value="ECO:0007669"/>
    <property type="project" value="InterPro"/>
</dbReference>
<feature type="compositionally biased region" description="Pro residues" evidence="10">
    <location>
        <begin position="681"/>
        <end position="691"/>
    </location>
</feature>
<keyword evidence="7 9" id="KW-0408">Iron</keyword>
<dbReference type="GO" id="GO:0004497">
    <property type="term" value="F:monooxygenase activity"/>
    <property type="evidence" value="ECO:0007669"/>
    <property type="project" value="UniProtKB-KW"/>
</dbReference>
<comment type="caution">
    <text evidence="12">The sequence shown here is derived from an EMBL/GenBank/DDBJ whole genome shotgun (WGS) entry which is preliminary data.</text>
</comment>